<dbReference type="Pfam" id="PF09898">
    <property type="entry name" value="DUF2125"/>
    <property type="match status" value="2"/>
</dbReference>
<proteinExistence type="predicted"/>
<protein>
    <submittedName>
        <fullName evidence="1">DUF2125 domain-containing protein</fullName>
    </submittedName>
</protein>
<dbReference type="RefSeq" id="WP_275569144.1">
    <property type="nucleotide sequence ID" value="NZ_JARGYC010000071.1"/>
</dbReference>
<evidence type="ECO:0000313" key="1">
    <source>
        <dbReference type="EMBL" id="MDF0603020.1"/>
    </source>
</evidence>
<gene>
    <name evidence="1" type="ORF">P1J78_19930</name>
</gene>
<comment type="caution">
    <text evidence="1">The sequence shown here is derived from an EMBL/GenBank/DDBJ whole genome shotgun (WGS) entry which is preliminary data.</text>
</comment>
<keyword evidence="2" id="KW-1185">Reference proteome</keyword>
<accession>A0AAE3T9V0</accession>
<organism evidence="1 2">
    <name type="scientific">Psychromarinibacter sediminicola</name>
    <dbReference type="NCBI Taxonomy" id="3033385"/>
    <lineage>
        <taxon>Bacteria</taxon>
        <taxon>Pseudomonadati</taxon>
        <taxon>Pseudomonadota</taxon>
        <taxon>Alphaproteobacteria</taxon>
        <taxon>Rhodobacterales</taxon>
        <taxon>Paracoccaceae</taxon>
        <taxon>Psychromarinibacter</taxon>
    </lineage>
</organism>
<dbReference type="AlphaFoldDB" id="A0AAE3T9V0"/>
<name>A0AAE3T9V0_9RHOB</name>
<dbReference type="Proteomes" id="UP001220964">
    <property type="component" value="Unassembled WGS sequence"/>
</dbReference>
<dbReference type="EMBL" id="JARGYC010000071">
    <property type="protein sequence ID" value="MDF0603020.1"/>
    <property type="molecule type" value="Genomic_DNA"/>
</dbReference>
<evidence type="ECO:0000313" key="2">
    <source>
        <dbReference type="Proteomes" id="UP001220964"/>
    </source>
</evidence>
<reference evidence="1" key="1">
    <citation type="submission" date="2023-03" db="EMBL/GenBank/DDBJ databases">
        <title>Multiphase analysis and comparison of six strains from genera Psychromarinibacter, Lutimaribacter, and Maritimibacter, including a novel species: Psychromarinibacter sediminicola sp. nov.</title>
        <authorList>
            <person name="Wang Y.-H."/>
            <person name="Ye M.-Q."/>
            <person name="Du Z.-J."/>
        </authorList>
    </citation>
    <scope>NUCLEOTIDE SEQUENCE</scope>
    <source>
        <strain evidence="1">C21-152</strain>
    </source>
</reference>
<dbReference type="InterPro" id="IPR018666">
    <property type="entry name" value="DUF2125"/>
</dbReference>
<sequence>MRLLIGALLVAAAAWSGWWWIGSGREVAAIRDWIGRTDGARADAVSIAGFPNRFDTRIAAPELRIGNVTWSAPVLELMRLSYRPGHYIVAVADSQTLATPAQTVDMETERARASVVYTDGAPDRLSVVIDALRLSSSAGWSARAETLLIAARGSGAEGTELGLDVTALRGPDGPAIALHAEGVLTPDASGRPAGTLRLHSTDWPATLDLLSRTGLIPPRTADALAPLAQPDDPLTLTLTGGRITVADEDMGPLPLFALPR</sequence>